<sequence>MTAPGLKEDLHGYLRTAREAVVWKLEGLSGYDVRRPLVPTGTTLLGIVKHLATVEWGHFGAAFGRPDPPSLPWTAENSEPDADMWATEDESRSDLIELYRRVCAASDLVIVGNDLDAVGEVPWWPAPMRTVTLQHMLIHTIAEVNRHAGHADIVRELVDGAVGYRDGLSLITREGEAARRRHRERLEAIARTSPPPSVGKPIDALSVDCAGSPAWPTSATPTSPT</sequence>
<dbReference type="EMBL" id="BAAAQK010000009">
    <property type="protein sequence ID" value="GAA1852420.1"/>
    <property type="molecule type" value="Genomic_DNA"/>
</dbReference>
<gene>
    <name evidence="1" type="ORF">GCM10009836_35630</name>
</gene>
<name>A0ABN2N508_9PSEU</name>
<proteinExistence type="predicted"/>
<reference evidence="1 2" key="1">
    <citation type="journal article" date="2019" name="Int. J. Syst. Evol. Microbiol.">
        <title>The Global Catalogue of Microorganisms (GCM) 10K type strain sequencing project: providing services to taxonomists for standard genome sequencing and annotation.</title>
        <authorList>
            <consortium name="The Broad Institute Genomics Platform"/>
            <consortium name="The Broad Institute Genome Sequencing Center for Infectious Disease"/>
            <person name="Wu L."/>
            <person name="Ma J."/>
        </authorList>
    </citation>
    <scope>NUCLEOTIDE SEQUENCE [LARGE SCALE GENOMIC DNA]</scope>
    <source>
        <strain evidence="1 2">JCM 16009</strain>
    </source>
</reference>
<dbReference type="Gene3D" id="1.20.120.450">
    <property type="entry name" value="dinb family like domain"/>
    <property type="match status" value="1"/>
</dbReference>
<evidence type="ECO:0000313" key="2">
    <source>
        <dbReference type="Proteomes" id="UP001500449"/>
    </source>
</evidence>
<dbReference type="SUPFAM" id="SSF109854">
    <property type="entry name" value="DinB/YfiT-like putative metalloenzymes"/>
    <property type="match status" value="1"/>
</dbReference>
<evidence type="ECO:0000313" key="1">
    <source>
        <dbReference type="EMBL" id="GAA1852420.1"/>
    </source>
</evidence>
<protein>
    <submittedName>
        <fullName evidence="1">DinB family protein</fullName>
    </submittedName>
</protein>
<comment type="caution">
    <text evidence="1">The sequence shown here is derived from an EMBL/GenBank/DDBJ whole genome shotgun (WGS) entry which is preliminary data.</text>
</comment>
<keyword evidence="2" id="KW-1185">Reference proteome</keyword>
<dbReference type="RefSeq" id="WP_344418006.1">
    <property type="nucleotide sequence ID" value="NZ_BAAAQK010000009.1"/>
</dbReference>
<accession>A0ABN2N508</accession>
<dbReference type="Pfam" id="PF04978">
    <property type="entry name" value="MST"/>
    <property type="match status" value="1"/>
</dbReference>
<dbReference type="InterPro" id="IPR007061">
    <property type="entry name" value="MST-like"/>
</dbReference>
<dbReference type="Proteomes" id="UP001500449">
    <property type="component" value="Unassembled WGS sequence"/>
</dbReference>
<organism evidence="1 2">
    <name type="scientific">Pseudonocardia ailaonensis</name>
    <dbReference type="NCBI Taxonomy" id="367279"/>
    <lineage>
        <taxon>Bacteria</taxon>
        <taxon>Bacillati</taxon>
        <taxon>Actinomycetota</taxon>
        <taxon>Actinomycetes</taxon>
        <taxon>Pseudonocardiales</taxon>
        <taxon>Pseudonocardiaceae</taxon>
        <taxon>Pseudonocardia</taxon>
    </lineage>
</organism>
<dbReference type="InterPro" id="IPR034660">
    <property type="entry name" value="DinB/YfiT-like"/>
</dbReference>